<sequence>MTGKINDKILGILLLINELKLESTITSVWEKTNFLDTFIFGKKKPKDKRKERDFQLSGFRFINKTT</sequence>
<dbReference type="RefSeq" id="WP_209687687.1">
    <property type="nucleotide sequence ID" value="NZ_JAGGLU010000023.1"/>
</dbReference>
<organism evidence="1 2">
    <name type="scientific">Lactobacillus colini</name>
    <dbReference type="NCBI Taxonomy" id="1819254"/>
    <lineage>
        <taxon>Bacteria</taxon>
        <taxon>Bacillati</taxon>
        <taxon>Bacillota</taxon>
        <taxon>Bacilli</taxon>
        <taxon>Lactobacillales</taxon>
        <taxon>Lactobacillaceae</taxon>
        <taxon>Lactobacillus</taxon>
    </lineage>
</organism>
<comment type="caution">
    <text evidence="1">The sequence shown here is derived from an EMBL/GenBank/DDBJ whole genome shotgun (WGS) entry which is preliminary data.</text>
</comment>
<proteinExistence type="predicted"/>
<evidence type="ECO:0008006" key="3">
    <source>
        <dbReference type="Google" id="ProtNLM"/>
    </source>
</evidence>
<reference evidence="1 2" key="1">
    <citation type="submission" date="2021-03" db="EMBL/GenBank/DDBJ databases">
        <title>Genomic Encyclopedia of Type Strains, Phase IV (KMG-IV): sequencing the most valuable type-strain genomes for metagenomic binning, comparative biology and taxonomic classification.</title>
        <authorList>
            <person name="Goeker M."/>
        </authorList>
    </citation>
    <scope>NUCLEOTIDE SEQUENCE [LARGE SCALE GENOMIC DNA]</scope>
    <source>
        <strain evidence="1 2">DSM 101872</strain>
    </source>
</reference>
<keyword evidence="2" id="KW-1185">Reference proteome</keyword>
<protein>
    <recommendedName>
        <fullName evidence="3">Transposase</fullName>
    </recommendedName>
</protein>
<gene>
    <name evidence="1" type="ORF">J2Z60_002176</name>
</gene>
<evidence type="ECO:0000313" key="2">
    <source>
        <dbReference type="Proteomes" id="UP001519292"/>
    </source>
</evidence>
<evidence type="ECO:0000313" key="1">
    <source>
        <dbReference type="EMBL" id="MBP2058975.1"/>
    </source>
</evidence>
<accession>A0ABS4MGZ6</accession>
<name>A0ABS4MGZ6_9LACO</name>
<dbReference type="EMBL" id="JAGGLU010000023">
    <property type="protein sequence ID" value="MBP2058975.1"/>
    <property type="molecule type" value="Genomic_DNA"/>
</dbReference>
<dbReference type="Proteomes" id="UP001519292">
    <property type="component" value="Unassembled WGS sequence"/>
</dbReference>